<gene>
    <name evidence="1" type="ORF">RCIA170</name>
</gene>
<dbReference type="KEGG" id="rci:RCIA170"/>
<accession>Q0W2C9</accession>
<name>Q0W2C9_METAR</name>
<protein>
    <submittedName>
        <fullName evidence="1">Uncharacterized protein</fullName>
    </submittedName>
</protein>
<dbReference type="EMBL" id="AM114193">
    <property type="protein sequence ID" value="CAJ37464.1"/>
    <property type="molecule type" value="Genomic_DNA"/>
</dbReference>
<dbReference type="Proteomes" id="UP000000663">
    <property type="component" value="Chromosome"/>
</dbReference>
<organism evidence="1 2">
    <name type="scientific">Methanocella arvoryzae (strain DSM 22066 / NBRC 105507 / MRE50)</name>
    <dbReference type="NCBI Taxonomy" id="351160"/>
    <lineage>
        <taxon>Archaea</taxon>
        <taxon>Methanobacteriati</taxon>
        <taxon>Methanobacteriota</taxon>
        <taxon>Stenosarchaea group</taxon>
        <taxon>Methanomicrobia</taxon>
        <taxon>Methanocellales</taxon>
        <taxon>Methanocellaceae</taxon>
        <taxon>Methanocella</taxon>
    </lineage>
</organism>
<reference evidence="1 2" key="1">
    <citation type="journal article" date="2006" name="Science">
        <title>Genome of rice cluster I archaea -- the key methane producers in the rice rhizosphere.</title>
        <authorList>
            <person name="Erkel C."/>
            <person name="Kube M."/>
            <person name="Reinhardt R."/>
            <person name="Liesack W."/>
        </authorList>
    </citation>
    <scope>NUCLEOTIDE SEQUENCE [LARGE SCALE GENOMIC DNA]</scope>
    <source>
        <strain evidence="2">DSM 22066 / NBRC 105507 / MRE50</strain>
    </source>
</reference>
<dbReference type="AlphaFoldDB" id="Q0W2C9"/>
<sequence>MNLSDLLSDLSIPPGPRFFMECQGSRHARNFFDRNHDDHKNYSLAFYEKLALGELGSLACLAVFSTYTRPTSNFS</sequence>
<proteinExistence type="predicted"/>
<evidence type="ECO:0000313" key="2">
    <source>
        <dbReference type="Proteomes" id="UP000000663"/>
    </source>
</evidence>
<evidence type="ECO:0000313" key="1">
    <source>
        <dbReference type="EMBL" id="CAJ37464.1"/>
    </source>
</evidence>
<keyword evidence="2" id="KW-1185">Reference proteome</keyword>